<dbReference type="AlphaFoldDB" id="C5LES2"/>
<dbReference type="OrthoDB" id="10604794at2759"/>
<proteinExistence type="predicted"/>
<evidence type="ECO:0000313" key="2">
    <source>
        <dbReference type="EMBL" id="EER04771.1"/>
    </source>
</evidence>
<dbReference type="InParanoid" id="C5LES2"/>
<evidence type="ECO:0000313" key="3">
    <source>
        <dbReference type="Proteomes" id="UP000007800"/>
    </source>
</evidence>
<name>C5LES2_PERM5</name>
<feature type="compositionally biased region" description="Polar residues" evidence="1">
    <location>
        <begin position="33"/>
        <end position="47"/>
    </location>
</feature>
<dbReference type="RefSeq" id="XP_002772955.1">
    <property type="nucleotide sequence ID" value="XM_002772909.1"/>
</dbReference>
<protein>
    <submittedName>
        <fullName evidence="2">Uncharacterized protein</fullName>
    </submittedName>
</protein>
<dbReference type="EMBL" id="GG681364">
    <property type="protein sequence ID" value="EER04771.1"/>
    <property type="molecule type" value="Genomic_DNA"/>
</dbReference>
<dbReference type="Proteomes" id="UP000007800">
    <property type="component" value="Unassembled WGS sequence"/>
</dbReference>
<feature type="region of interest" description="Disordered" evidence="1">
    <location>
        <begin position="28"/>
        <end position="48"/>
    </location>
</feature>
<keyword evidence="3" id="KW-1185">Reference proteome</keyword>
<feature type="non-terminal residue" evidence="2">
    <location>
        <position position="1"/>
    </location>
</feature>
<sequence>SEDGASPPVTMVQNAADLWQIIANSSTKKDIVSTGSGPTPRLQTDVSSFPPVISEDVSAGREGECHDVSEPKGKWSLLACGESTQGTMVKHHHCAHQQGVPAAVK</sequence>
<feature type="non-terminal residue" evidence="2">
    <location>
        <position position="105"/>
    </location>
</feature>
<gene>
    <name evidence="2" type="ORF">Pmar_PMAR003198</name>
</gene>
<organism evidence="3">
    <name type="scientific">Perkinsus marinus (strain ATCC 50983 / TXsc)</name>
    <dbReference type="NCBI Taxonomy" id="423536"/>
    <lineage>
        <taxon>Eukaryota</taxon>
        <taxon>Sar</taxon>
        <taxon>Alveolata</taxon>
        <taxon>Perkinsozoa</taxon>
        <taxon>Perkinsea</taxon>
        <taxon>Perkinsida</taxon>
        <taxon>Perkinsidae</taxon>
        <taxon>Perkinsus</taxon>
    </lineage>
</organism>
<reference evidence="2 3" key="1">
    <citation type="submission" date="2008-07" db="EMBL/GenBank/DDBJ databases">
        <authorList>
            <person name="El-Sayed N."/>
            <person name="Caler E."/>
            <person name="Inman J."/>
            <person name="Amedeo P."/>
            <person name="Hass B."/>
            <person name="Wortman J."/>
        </authorList>
    </citation>
    <scope>NUCLEOTIDE SEQUENCE [LARGE SCALE GENOMIC DNA]</scope>
    <source>
        <strain evidence="3">ATCC 50983 / TXsc</strain>
    </source>
</reference>
<evidence type="ECO:0000256" key="1">
    <source>
        <dbReference type="SAM" id="MobiDB-lite"/>
    </source>
</evidence>
<accession>C5LES2</accession>
<dbReference type="GeneID" id="9050251"/>